<evidence type="ECO:0000256" key="1">
    <source>
        <dbReference type="SAM" id="MobiDB-lite"/>
    </source>
</evidence>
<dbReference type="InterPro" id="IPR019587">
    <property type="entry name" value="Polyketide_cyclase/dehydratase"/>
</dbReference>
<comment type="caution">
    <text evidence="2">The sequence shown here is derived from an EMBL/GenBank/DDBJ whole genome shotgun (WGS) entry which is preliminary data.</text>
</comment>
<dbReference type="InterPro" id="IPR023393">
    <property type="entry name" value="START-like_dom_sf"/>
</dbReference>
<evidence type="ECO:0000313" key="2">
    <source>
        <dbReference type="EMBL" id="GAA2068938.1"/>
    </source>
</evidence>
<sequence>MPYSYAVTARSRAHPATVFSTLLRASTWPSWSPIDAAGLEDGGDPGTPQGVGDTRVFRTGRTVSRERIVDLAENRRFGYENVGGPFRSYQGTIALAETPEGGTDIIWTAVFEPKLPLSGPLWRWYLTRFMQRMADGLAAYAEATDADEAEDADADAPEDADADTAGA</sequence>
<dbReference type="Gene3D" id="3.30.530.20">
    <property type="match status" value="1"/>
</dbReference>
<name>A0ABP5HCR0_9ACTN</name>
<proteinExistence type="predicted"/>
<dbReference type="EMBL" id="BAAAPE010000005">
    <property type="protein sequence ID" value="GAA2068938.1"/>
    <property type="molecule type" value="Genomic_DNA"/>
</dbReference>
<accession>A0ABP5HCR0</accession>
<keyword evidence="3" id="KW-1185">Reference proteome</keyword>
<organism evidence="2 3">
    <name type="scientific">Streptomyces albiaxialis</name>
    <dbReference type="NCBI Taxonomy" id="329523"/>
    <lineage>
        <taxon>Bacteria</taxon>
        <taxon>Bacillati</taxon>
        <taxon>Actinomycetota</taxon>
        <taxon>Actinomycetes</taxon>
        <taxon>Kitasatosporales</taxon>
        <taxon>Streptomycetaceae</taxon>
        <taxon>Streptomyces</taxon>
    </lineage>
</organism>
<dbReference type="SUPFAM" id="SSF55961">
    <property type="entry name" value="Bet v1-like"/>
    <property type="match status" value="1"/>
</dbReference>
<dbReference type="CDD" id="cd07821">
    <property type="entry name" value="PYR_PYL_RCAR_like"/>
    <property type="match status" value="1"/>
</dbReference>
<dbReference type="RefSeq" id="WP_344525852.1">
    <property type="nucleotide sequence ID" value="NZ_BAAAPE010000005.1"/>
</dbReference>
<dbReference type="Pfam" id="PF10604">
    <property type="entry name" value="Polyketide_cyc2"/>
    <property type="match status" value="1"/>
</dbReference>
<gene>
    <name evidence="2" type="ORF">GCM10009801_17810</name>
</gene>
<reference evidence="3" key="1">
    <citation type="journal article" date="2019" name="Int. J. Syst. Evol. Microbiol.">
        <title>The Global Catalogue of Microorganisms (GCM) 10K type strain sequencing project: providing services to taxonomists for standard genome sequencing and annotation.</title>
        <authorList>
            <consortium name="The Broad Institute Genomics Platform"/>
            <consortium name="The Broad Institute Genome Sequencing Center for Infectious Disease"/>
            <person name="Wu L."/>
            <person name="Ma J."/>
        </authorList>
    </citation>
    <scope>NUCLEOTIDE SEQUENCE [LARGE SCALE GENOMIC DNA]</scope>
    <source>
        <strain evidence="3">JCM 15478</strain>
    </source>
</reference>
<evidence type="ECO:0000313" key="3">
    <source>
        <dbReference type="Proteomes" id="UP001500016"/>
    </source>
</evidence>
<dbReference type="Proteomes" id="UP001500016">
    <property type="component" value="Unassembled WGS sequence"/>
</dbReference>
<protein>
    <submittedName>
        <fullName evidence="2">SRPBCC family protein</fullName>
    </submittedName>
</protein>
<feature type="region of interest" description="Disordered" evidence="1">
    <location>
        <begin position="144"/>
        <end position="167"/>
    </location>
</feature>